<dbReference type="PANTHER" id="PTHR42901:SF1">
    <property type="entry name" value="ALCOHOL DEHYDROGENASE"/>
    <property type="match status" value="1"/>
</dbReference>
<keyword evidence="2" id="KW-0560">Oxidoreductase</keyword>
<comment type="similarity">
    <text evidence="1">Belongs to the short-chain dehydrogenases/reductases (SDR) family.</text>
</comment>
<evidence type="ECO:0000256" key="2">
    <source>
        <dbReference type="ARBA" id="ARBA00023002"/>
    </source>
</evidence>
<proteinExistence type="inferred from homology"/>
<dbReference type="Gene3D" id="3.40.50.720">
    <property type="entry name" value="NAD(P)-binding Rossmann-like Domain"/>
    <property type="match status" value="1"/>
</dbReference>
<dbReference type="PROSITE" id="PS00061">
    <property type="entry name" value="ADH_SHORT"/>
    <property type="match status" value="1"/>
</dbReference>
<accession>A0AAW2Z8Y8</accession>
<dbReference type="InterPro" id="IPR036291">
    <property type="entry name" value="NAD(P)-bd_dom_sf"/>
</dbReference>
<evidence type="ECO:0000256" key="1">
    <source>
        <dbReference type="ARBA" id="ARBA00006484"/>
    </source>
</evidence>
<dbReference type="EMBL" id="JAOPGA020001214">
    <property type="protein sequence ID" value="KAL0486296.1"/>
    <property type="molecule type" value="Genomic_DNA"/>
</dbReference>
<dbReference type="Proteomes" id="UP001431209">
    <property type="component" value="Unassembled WGS sequence"/>
</dbReference>
<sequence length="336" mass="38183">MIFTLCYMLYQTITEKTFSIVSNPDRRDTVLITGASKGIGKEIAKLFVRDGVNLIMVARDLQDMEDAKQQFLKINSKVQIYCIQADFGTDDDAPQNVFDQVTNGDTYKHLRLKYLVNNAGVCLRGQFLEIPLDRQLAMVNLLTISYTKMCYLFGNYFGKLIDDKKNNDQQEEIYRILNTASIGGVLISPLMATYSAAKHYTHAFSMAFGEEALCRYDGRLTVTSLCPGFTDSDAIPKAGLEKTNAFAMGMNDKTERVGQVAYKAMMKGWRYAIVGWGNNIMVWLQRAILPFKWSFKFLEFGNSDTDAMLENPEMMLKRGYVTKHANENEHVNIKKQ</sequence>
<dbReference type="PRINTS" id="PR00081">
    <property type="entry name" value="GDHRDH"/>
</dbReference>
<dbReference type="SUPFAM" id="SSF51735">
    <property type="entry name" value="NAD(P)-binding Rossmann-fold domains"/>
    <property type="match status" value="1"/>
</dbReference>
<evidence type="ECO:0000313" key="4">
    <source>
        <dbReference type="Proteomes" id="UP001431209"/>
    </source>
</evidence>
<evidence type="ECO:0000313" key="3">
    <source>
        <dbReference type="EMBL" id="KAL0486296.1"/>
    </source>
</evidence>
<comment type="caution">
    <text evidence="3">The sequence shown here is derived from an EMBL/GenBank/DDBJ whole genome shotgun (WGS) entry which is preliminary data.</text>
</comment>
<dbReference type="Pfam" id="PF00106">
    <property type="entry name" value="adh_short"/>
    <property type="match status" value="1"/>
</dbReference>
<dbReference type="InterPro" id="IPR002347">
    <property type="entry name" value="SDR_fam"/>
</dbReference>
<dbReference type="GO" id="GO:0016491">
    <property type="term" value="F:oxidoreductase activity"/>
    <property type="evidence" value="ECO:0007669"/>
    <property type="project" value="UniProtKB-KW"/>
</dbReference>
<gene>
    <name evidence="3" type="ORF">AKO1_001956</name>
</gene>
<dbReference type="CDD" id="cd05233">
    <property type="entry name" value="SDR_c"/>
    <property type="match status" value="1"/>
</dbReference>
<name>A0AAW2Z8Y8_9EUKA</name>
<dbReference type="InterPro" id="IPR020904">
    <property type="entry name" value="Sc_DH/Rdtase_CS"/>
</dbReference>
<organism evidence="3 4">
    <name type="scientific">Acrasis kona</name>
    <dbReference type="NCBI Taxonomy" id="1008807"/>
    <lineage>
        <taxon>Eukaryota</taxon>
        <taxon>Discoba</taxon>
        <taxon>Heterolobosea</taxon>
        <taxon>Tetramitia</taxon>
        <taxon>Eutetramitia</taxon>
        <taxon>Acrasidae</taxon>
        <taxon>Acrasis</taxon>
    </lineage>
</organism>
<dbReference type="PANTHER" id="PTHR42901">
    <property type="entry name" value="ALCOHOL DEHYDROGENASE"/>
    <property type="match status" value="1"/>
</dbReference>
<reference evidence="3 4" key="1">
    <citation type="submission" date="2024-03" db="EMBL/GenBank/DDBJ databases">
        <title>The Acrasis kona genome and developmental transcriptomes reveal deep origins of eukaryotic multicellular pathways.</title>
        <authorList>
            <person name="Sheikh S."/>
            <person name="Fu C.-J."/>
            <person name="Brown M.W."/>
            <person name="Baldauf S.L."/>
        </authorList>
    </citation>
    <scope>NUCLEOTIDE SEQUENCE [LARGE SCALE GENOMIC DNA]</scope>
    <source>
        <strain evidence="3 4">ATCC MYA-3509</strain>
    </source>
</reference>
<keyword evidence="4" id="KW-1185">Reference proteome</keyword>
<protein>
    <submittedName>
        <fullName evidence="3">Very-long-chain 3-oxoacyl-CoA reductase</fullName>
    </submittedName>
</protein>
<dbReference type="AlphaFoldDB" id="A0AAW2Z8Y8"/>